<feature type="domain" description="FAS1" evidence="1">
    <location>
        <begin position="36"/>
        <end position="155"/>
    </location>
</feature>
<organism evidence="2">
    <name type="scientific">Paraprevotella clara</name>
    <dbReference type="NCBI Taxonomy" id="454154"/>
    <lineage>
        <taxon>Bacteria</taxon>
        <taxon>Pseudomonadati</taxon>
        <taxon>Bacteroidota</taxon>
        <taxon>Bacteroidia</taxon>
        <taxon>Bacteroidales</taxon>
        <taxon>Prevotellaceae</taxon>
        <taxon>Paraprevotella</taxon>
    </lineage>
</organism>
<accession>A0A6N3F3C8</accession>
<dbReference type="PANTHER" id="PTHR10900">
    <property type="entry name" value="PERIOSTIN-RELATED"/>
    <property type="match status" value="1"/>
</dbReference>
<protein>
    <submittedName>
        <fullName evidence="2">Fasciclin domain protein</fullName>
    </submittedName>
</protein>
<dbReference type="EMBL" id="CACRUT010000016">
    <property type="protein sequence ID" value="VYU46627.1"/>
    <property type="molecule type" value="Genomic_DNA"/>
</dbReference>
<sequence>MRYKGIICLILGIGGSIVSCNDDWDEHYSRNGSIPEVSLMDMILNDSQLTKFSQILMKTGADSLLTSTQTYTVWAPVDEALSSVDMDDEAALQRMVKNHIARYSNSSATEVGKSIYMLDGKVMSYESADVFNGISIVQKDILAQNGILHKLNDTIPYRYNFWEYISTQENYSKIYDFINQFSEKIYVSGGSNKKDSVFKDYNRLLQNYYYGIGWIHDEDSVYTMILPDNEAWDKAYEQVSPYFKVYNADEAVADSITKVQTGQAIVYGLTFGGRITDPGSADTLVTVTGNVIRSTKDYFAGYRQELASNGLMFLADGNLHLDDTCVWNQPIIVEGEDLDRRLVTASGTSAYVRDVDGTSVVKGISENSYLEVSGSSLNPGVTFDIPNVLATKYDIYVDFVPPAIDGNSRATEKTCLSYKMKVEQENGRTKYENRQGKNDEELIVGGDSVGDVYMKTVKVWSAYQFPTSDFYDAMWYLDEGNADKVNEISPKTTLEIKTNVTNAELNVKYVRRFRIDRIRFVPAKNN</sequence>
<dbReference type="PANTHER" id="PTHR10900:SF77">
    <property type="entry name" value="FI19380P1"/>
    <property type="match status" value="1"/>
</dbReference>
<dbReference type="RefSeq" id="WP_412442739.1">
    <property type="nucleotide sequence ID" value="NZ_CACRUT010000016.1"/>
</dbReference>
<proteinExistence type="predicted"/>
<dbReference type="Pfam" id="PF02469">
    <property type="entry name" value="Fasciclin"/>
    <property type="match status" value="1"/>
</dbReference>
<dbReference type="AlphaFoldDB" id="A0A6N3F3C8"/>
<dbReference type="InterPro" id="IPR000782">
    <property type="entry name" value="FAS1_domain"/>
</dbReference>
<dbReference type="InterPro" id="IPR050904">
    <property type="entry name" value="Adhesion/Biosynth-related"/>
</dbReference>
<evidence type="ECO:0000313" key="2">
    <source>
        <dbReference type="EMBL" id="VYU46627.1"/>
    </source>
</evidence>
<evidence type="ECO:0000259" key="1">
    <source>
        <dbReference type="PROSITE" id="PS50213"/>
    </source>
</evidence>
<dbReference type="SUPFAM" id="SSF82153">
    <property type="entry name" value="FAS1 domain"/>
    <property type="match status" value="1"/>
</dbReference>
<dbReference type="InterPro" id="IPR036378">
    <property type="entry name" value="FAS1_dom_sf"/>
</dbReference>
<gene>
    <name evidence="2" type="ORF">PCLFYP37_03004</name>
</gene>
<dbReference type="PROSITE" id="PS51257">
    <property type="entry name" value="PROKAR_LIPOPROTEIN"/>
    <property type="match status" value="1"/>
</dbReference>
<dbReference type="Gene3D" id="2.30.180.10">
    <property type="entry name" value="FAS1 domain"/>
    <property type="match status" value="1"/>
</dbReference>
<reference evidence="2" key="1">
    <citation type="submission" date="2019-11" db="EMBL/GenBank/DDBJ databases">
        <authorList>
            <person name="Feng L."/>
        </authorList>
    </citation>
    <scope>NUCLEOTIDE SEQUENCE</scope>
    <source>
        <strain evidence="2">PclaraLFYP37</strain>
    </source>
</reference>
<name>A0A6N3F3C8_9BACT</name>
<dbReference type="PROSITE" id="PS50213">
    <property type="entry name" value="FAS1"/>
    <property type="match status" value="1"/>
</dbReference>